<sequence length="72" mass="8359">MNGMSDHKCYRRGFCEHFRDEHERGVMDVGVADGGARLARVPRVHPRRREAKGHVTGGQERREWGWEEVEVS</sequence>
<protein>
    <submittedName>
        <fullName evidence="2">Uncharacterized protein</fullName>
    </submittedName>
</protein>
<name>A0A151IJE4_9HYME</name>
<evidence type="ECO:0000256" key="1">
    <source>
        <dbReference type="SAM" id="MobiDB-lite"/>
    </source>
</evidence>
<feature type="region of interest" description="Disordered" evidence="1">
    <location>
        <begin position="47"/>
        <end position="72"/>
    </location>
</feature>
<evidence type="ECO:0000313" key="2">
    <source>
        <dbReference type="EMBL" id="KYN03307.1"/>
    </source>
</evidence>
<keyword evidence="3" id="KW-1185">Reference proteome</keyword>
<accession>A0A151IJE4</accession>
<proteinExistence type="predicted"/>
<gene>
    <name evidence="2" type="ORF">ALC62_05857</name>
</gene>
<dbReference type="AlphaFoldDB" id="A0A151IJE4"/>
<dbReference type="Proteomes" id="UP000078542">
    <property type="component" value="Unassembled WGS sequence"/>
</dbReference>
<dbReference type="EMBL" id="KQ977362">
    <property type="protein sequence ID" value="KYN03307.1"/>
    <property type="molecule type" value="Genomic_DNA"/>
</dbReference>
<evidence type="ECO:0000313" key="3">
    <source>
        <dbReference type="Proteomes" id="UP000078542"/>
    </source>
</evidence>
<organism evidence="2 3">
    <name type="scientific">Cyphomyrmex costatus</name>
    <dbReference type="NCBI Taxonomy" id="456900"/>
    <lineage>
        <taxon>Eukaryota</taxon>
        <taxon>Metazoa</taxon>
        <taxon>Ecdysozoa</taxon>
        <taxon>Arthropoda</taxon>
        <taxon>Hexapoda</taxon>
        <taxon>Insecta</taxon>
        <taxon>Pterygota</taxon>
        <taxon>Neoptera</taxon>
        <taxon>Endopterygota</taxon>
        <taxon>Hymenoptera</taxon>
        <taxon>Apocrita</taxon>
        <taxon>Aculeata</taxon>
        <taxon>Formicoidea</taxon>
        <taxon>Formicidae</taxon>
        <taxon>Myrmicinae</taxon>
        <taxon>Cyphomyrmex</taxon>
    </lineage>
</organism>
<reference evidence="2 3" key="1">
    <citation type="submission" date="2016-03" db="EMBL/GenBank/DDBJ databases">
        <title>Cyphomyrmex costatus WGS genome.</title>
        <authorList>
            <person name="Nygaard S."/>
            <person name="Hu H."/>
            <person name="Boomsma J."/>
            <person name="Zhang G."/>
        </authorList>
    </citation>
    <scope>NUCLEOTIDE SEQUENCE [LARGE SCALE GENOMIC DNA]</scope>
    <source>
        <strain evidence="2">MS0001</strain>
        <tissue evidence="2">Whole body</tissue>
    </source>
</reference>